<dbReference type="AlphaFoldDB" id="A0A5J6MNJ4"/>
<proteinExistence type="inferred from homology"/>
<dbReference type="PANTHER" id="PTHR10744">
    <property type="entry name" value="40S RIBOSOMAL PROTEIN S11 FAMILY MEMBER"/>
    <property type="match status" value="1"/>
</dbReference>
<dbReference type="HAMAP" id="MF_01345_B">
    <property type="entry name" value="Ribosomal_uS17_B"/>
    <property type="match status" value="1"/>
</dbReference>
<evidence type="ECO:0000256" key="7">
    <source>
        <dbReference type="RuleBase" id="RU003872"/>
    </source>
</evidence>
<dbReference type="InterPro" id="IPR019979">
    <property type="entry name" value="Ribosomal_uS17_CS"/>
</dbReference>
<dbReference type="KEGG" id="htq:FRZ44_29320"/>
<evidence type="ECO:0000256" key="6">
    <source>
        <dbReference type="HAMAP-Rule" id="MF_01345"/>
    </source>
</evidence>
<keyword evidence="5 6" id="KW-0687">Ribonucleoprotein</keyword>
<comment type="subunit">
    <text evidence="6">Part of the 30S ribosomal subunit.</text>
</comment>
<evidence type="ECO:0000313" key="9">
    <source>
        <dbReference type="Proteomes" id="UP000326202"/>
    </source>
</evidence>
<sequence length="82" mass="9399">MPRRVLQGVVVSDKNDKTVIVSVERRVMHPIYKKFIRRSKRYAAHDETNASKVGDTVMIQECRPLSKTKRWEVVSSAASQQA</sequence>
<evidence type="ECO:0000256" key="5">
    <source>
        <dbReference type="ARBA" id="ARBA00023274"/>
    </source>
</evidence>
<dbReference type="RefSeq" id="WP_151177871.1">
    <property type="nucleotide sequence ID" value="NZ_CP042906.1"/>
</dbReference>
<dbReference type="PANTHER" id="PTHR10744:SF1">
    <property type="entry name" value="SMALL RIBOSOMAL SUBUNIT PROTEIN US17M"/>
    <property type="match status" value="1"/>
</dbReference>
<dbReference type="Pfam" id="PF00366">
    <property type="entry name" value="Ribosomal_S17"/>
    <property type="match status" value="1"/>
</dbReference>
<dbReference type="GO" id="GO:0019843">
    <property type="term" value="F:rRNA binding"/>
    <property type="evidence" value="ECO:0007669"/>
    <property type="project" value="UniProtKB-UniRule"/>
</dbReference>
<dbReference type="CDD" id="cd00364">
    <property type="entry name" value="Ribosomal_uS17"/>
    <property type="match status" value="1"/>
</dbReference>
<accession>A0A5J6MNJ4</accession>
<dbReference type="GO" id="GO:0006412">
    <property type="term" value="P:translation"/>
    <property type="evidence" value="ECO:0007669"/>
    <property type="project" value="UniProtKB-UniRule"/>
</dbReference>
<keyword evidence="9" id="KW-1185">Reference proteome</keyword>
<dbReference type="Proteomes" id="UP000326202">
    <property type="component" value="Chromosome"/>
</dbReference>
<dbReference type="OrthoDB" id="9811714at2"/>
<dbReference type="NCBIfam" id="TIGR03635">
    <property type="entry name" value="uS17_bact"/>
    <property type="match status" value="1"/>
</dbReference>
<keyword evidence="3 6" id="KW-0694">RNA-binding</keyword>
<reference evidence="8 9" key="1">
    <citation type="submission" date="2019-08" db="EMBL/GenBank/DDBJ databases">
        <title>Hyperibacter terrae gen. nov., sp. nov. and Hyperibacter viscosus sp. nov., two new members in the family Rhodospirillaceae isolated from the rhizosphere of Hypericum perforatum.</title>
        <authorList>
            <person name="Noviana Z."/>
        </authorList>
    </citation>
    <scope>NUCLEOTIDE SEQUENCE [LARGE SCALE GENOMIC DNA]</scope>
    <source>
        <strain evidence="8 9">R5913</strain>
    </source>
</reference>
<comment type="function">
    <text evidence="6">One of the primary rRNA binding proteins, it binds specifically to the 5'-end of 16S ribosomal RNA.</text>
</comment>
<evidence type="ECO:0000256" key="2">
    <source>
        <dbReference type="ARBA" id="ARBA00022730"/>
    </source>
</evidence>
<dbReference type="EMBL" id="CP042906">
    <property type="protein sequence ID" value="QEX17630.1"/>
    <property type="molecule type" value="Genomic_DNA"/>
</dbReference>
<dbReference type="InterPro" id="IPR012340">
    <property type="entry name" value="NA-bd_OB-fold"/>
</dbReference>
<organism evidence="8 9">
    <name type="scientific">Hypericibacter terrae</name>
    <dbReference type="NCBI Taxonomy" id="2602015"/>
    <lineage>
        <taxon>Bacteria</taxon>
        <taxon>Pseudomonadati</taxon>
        <taxon>Pseudomonadota</taxon>
        <taxon>Alphaproteobacteria</taxon>
        <taxon>Rhodospirillales</taxon>
        <taxon>Dongiaceae</taxon>
        <taxon>Hypericibacter</taxon>
    </lineage>
</organism>
<gene>
    <name evidence="6 8" type="primary">rpsQ</name>
    <name evidence="8" type="ORF">FRZ44_29320</name>
</gene>
<evidence type="ECO:0000256" key="3">
    <source>
        <dbReference type="ARBA" id="ARBA00022884"/>
    </source>
</evidence>
<keyword evidence="4 6" id="KW-0689">Ribosomal protein</keyword>
<dbReference type="NCBIfam" id="NF004123">
    <property type="entry name" value="PRK05610.1"/>
    <property type="match status" value="1"/>
</dbReference>
<dbReference type="SUPFAM" id="SSF50249">
    <property type="entry name" value="Nucleic acid-binding proteins"/>
    <property type="match status" value="1"/>
</dbReference>
<dbReference type="PRINTS" id="PR00973">
    <property type="entry name" value="RIBOSOMALS17"/>
</dbReference>
<keyword evidence="2 6" id="KW-0699">rRNA-binding</keyword>
<protein>
    <recommendedName>
        <fullName evidence="6">Small ribosomal subunit protein uS17</fullName>
    </recommendedName>
</protein>
<name>A0A5J6MNJ4_9PROT</name>
<dbReference type="GO" id="GO:0003735">
    <property type="term" value="F:structural constituent of ribosome"/>
    <property type="evidence" value="ECO:0007669"/>
    <property type="project" value="UniProtKB-UniRule"/>
</dbReference>
<dbReference type="GO" id="GO:0022627">
    <property type="term" value="C:cytosolic small ribosomal subunit"/>
    <property type="evidence" value="ECO:0007669"/>
    <property type="project" value="UniProtKB-UniRule"/>
</dbReference>
<evidence type="ECO:0000313" key="8">
    <source>
        <dbReference type="EMBL" id="QEX17630.1"/>
    </source>
</evidence>
<dbReference type="InterPro" id="IPR000266">
    <property type="entry name" value="Ribosomal_uS17"/>
</dbReference>
<comment type="similarity">
    <text evidence="1 6 7">Belongs to the universal ribosomal protein uS17 family.</text>
</comment>
<dbReference type="Gene3D" id="2.40.50.140">
    <property type="entry name" value="Nucleic acid-binding proteins"/>
    <property type="match status" value="1"/>
</dbReference>
<dbReference type="InterPro" id="IPR019984">
    <property type="entry name" value="Ribosomal_uS17_bact/chlr"/>
</dbReference>
<evidence type="ECO:0000256" key="1">
    <source>
        <dbReference type="ARBA" id="ARBA00010254"/>
    </source>
</evidence>
<dbReference type="PROSITE" id="PS00056">
    <property type="entry name" value="RIBOSOMAL_S17"/>
    <property type="match status" value="1"/>
</dbReference>
<evidence type="ECO:0000256" key="4">
    <source>
        <dbReference type="ARBA" id="ARBA00022980"/>
    </source>
</evidence>